<dbReference type="Pfam" id="PF06949">
    <property type="entry name" value="DUF1292"/>
    <property type="match status" value="1"/>
</dbReference>
<reference evidence="1 2" key="1">
    <citation type="journal article" date="2019" name="Int. J. Syst. Evol. Microbiol.">
        <title>The Global Catalogue of Microorganisms (GCM) 10K type strain sequencing project: providing services to taxonomists for standard genome sequencing and annotation.</title>
        <authorList>
            <consortium name="The Broad Institute Genomics Platform"/>
            <consortium name="The Broad Institute Genome Sequencing Center for Infectious Disease"/>
            <person name="Wu L."/>
            <person name="Ma J."/>
        </authorList>
    </citation>
    <scope>NUCLEOTIDE SEQUENCE [LARGE SCALE GENOMIC DNA]</scope>
    <source>
        <strain evidence="1 2">JCM 1405</strain>
    </source>
</reference>
<name>A0ABN1J161_9CLOT</name>
<dbReference type="EMBL" id="BAAACF010000001">
    <property type="protein sequence ID" value="GAA0725648.1"/>
    <property type="molecule type" value="Genomic_DNA"/>
</dbReference>
<dbReference type="Proteomes" id="UP001500339">
    <property type="component" value="Unassembled WGS sequence"/>
</dbReference>
<proteinExistence type="predicted"/>
<comment type="caution">
    <text evidence="1">The sequence shown here is derived from an EMBL/GenBank/DDBJ whole genome shotgun (WGS) entry which is preliminary data.</text>
</comment>
<protein>
    <recommendedName>
        <fullName evidence="3">DUF1292 domain-containing protein</fullName>
    </recommendedName>
</protein>
<evidence type="ECO:0008006" key="3">
    <source>
        <dbReference type="Google" id="ProtNLM"/>
    </source>
</evidence>
<sequence>MSAKTYSFRDEDGNLVNYTVKEMLAIDKKEYILMAPETDRSSVEVYKFSMQDGNECLELVDNEQELSKIKSASKII</sequence>
<keyword evidence="2" id="KW-1185">Reference proteome</keyword>
<dbReference type="InterPro" id="IPR009711">
    <property type="entry name" value="UPF0473"/>
</dbReference>
<accession>A0ABN1J161</accession>
<evidence type="ECO:0000313" key="1">
    <source>
        <dbReference type="EMBL" id="GAA0725648.1"/>
    </source>
</evidence>
<gene>
    <name evidence="1" type="ORF">GCM10008905_21320</name>
</gene>
<evidence type="ECO:0000313" key="2">
    <source>
        <dbReference type="Proteomes" id="UP001500339"/>
    </source>
</evidence>
<organism evidence="1 2">
    <name type="scientific">Clostridium malenominatum</name>
    <dbReference type="NCBI Taxonomy" id="1539"/>
    <lineage>
        <taxon>Bacteria</taxon>
        <taxon>Bacillati</taxon>
        <taxon>Bacillota</taxon>
        <taxon>Clostridia</taxon>
        <taxon>Eubacteriales</taxon>
        <taxon>Clostridiaceae</taxon>
        <taxon>Clostridium</taxon>
    </lineage>
</organism>
<dbReference type="RefSeq" id="WP_343769464.1">
    <property type="nucleotide sequence ID" value="NZ_BAAACF010000001.1"/>
</dbReference>